<evidence type="ECO:0000256" key="4">
    <source>
        <dbReference type="ARBA" id="ARBA00022784"/>
    </source>
</evidence>
<comment type="caution">
    <text evidence="11">The sequence shown here is derived from an EMBL/GenBank/DDBJ whole genome shotgun (WGS) entry which is preliminary data.</text>
</comment>
<feature type="signal peptide" evidence="8">
    <location>
        <begin position="1"/>
        <end position="34"/>
    </location>
</feature>
<dbReference type="SUPFAM" id="SSF48056">
    <property type="entry name" value="Di-copper centre-containing domain"/>
    <property type="match status" value="1"/>
</dbReference>
<dbReference type="AlphaFoldDB" id="A0A9D4U2Z4"/>
<evidence type="ECO:0000313" key="11">
    <source>
        <dbReference type="EMBL" id="KAI5060651.1"/>
    </source>
</evidence>
<feature type="chain" id="PRO_5038781937" description="Tyrosinase copper-binding domain-containing protein" evidence="8">
    <location>
        <begin position="35"/>
        <end position="541"/>
    </location>
</feature>
<dbReference type="Proteomes" id="UP000886520">
    <property type="component" value="Chromosome 24"/>
</dbReference>
<accession>A0A9D4U2Z4</accession>
<dbReference type="OrthoDB" id="6132182at2759"/>
<evidence type="ECO:0000256" key="3">
    <source>
        <dbReference type="ARBA" id="ARBA00022723"/>
    </source>
</evidence>
<dbReference type="PROSITE" id="PS00498">
    <property type="entry name" value="TYROSINASE_2"/>
    <property type="match status" value="1"/>
</dbReference>
<dbReference type="InterPro" id="IPR013788">
    <property type="entry name" value="Hemocyanin/hexamerin"/>
</dbReference>
<dbReference type="InterPro" id="IPR050316">
    <property type="entry name" value="Tyrosinase/Hemocyanin"/>
</dbReference>
<sequence length="541" mass="59849">MARGSLLLEAAQLIRCVSFLFTLLLFAASTGIKASPIRVPDLQQCELAMDASVTGPPMTLTLNCCLPIPAKGPIKFSFSKYKSNPRVRQAAHTVSDDYIAKYTRAYELMKALPDDDPRSFYTQADIHCAFCNFAYMQAENSSVPLQVHFSWLFLPWHRWYLYWHERILQSLLGDPTFSLVFWNWDDQHDGGNVMPDMFVHNGTALYDENRNQNNLPPALVKLRPNTTGNNTAIVNQNLNDMYQDVVRATTAELFMGGAYRTGTDLTNSTVLDAPLGGLIENGVHNGVHSWTGDPNLPLIQDMGTFTTAARDPIFYAHHSNVDRLWDKWKYDMPGGPRADHDDSDFLHAEFYFYDETASLVKVKVRDALDNSKLGVSYPTMAADKLWIHYKSPVTSKGSAIIAARAAGVATMGAAPQNGTIFLGSNFSAIVKTPSSPPPATSKATVLVIQGLQLTRNSFVSLIAFVNLPFANSLTDTSSAEYLGTFNIIPTTNTKYRHLTANVKFDIGDNMQRIGIQHEPEVIITLAITGVEPVSIQGLLID</sequence>
<keyword evidence="12" id="KW-1185">Reference proteome</keyword>
<keyword evidence="4" id="KW-0883">Thioether bond</keyword>
<dbReference type="Pfam" id="PF12143">
    <property type="entry name" value="PPO1_KFDV"/>
    <property type="match status" value="1"/>
</dbReference>
<dbReference type="PANTHER" id="PTHR11474:SF76">
    <property type="entry name" value="SHKT DOMAIN-CONTAINING PROTEIN"/>
    <property type="match status" value="1"/>
</dbReference>
<keyword evidence="3" id="KW-0479">Metal-binding</keyword>
<comment type="cofactor">
    <cofactor evidence="1">
        <name>Cu(2+)</name>
        <dbReference type="ChEBI" id="CHEBI:29036"/>
    </cofactor>
</comment>
<comment type="similarity">
    <text evidence="2">Belongs to the tyrosinase family.</text>
</comment>
<evidence type="ECO:0000256" key="1">
    <source>
        <dbReference type="ARBA" id="ARBA00001973"/>
    </source>
</evidence>
<dbReference type="EMBL" id="JABFUD020000024">
    <property type="protein sequence ID" value="KAI5060651.1"/>
    <property type="molecule type" value="Genomic_DNA"/>
</dbReference>
<dbReference type="GO" id="GO:0004097">
    <property type="term" value="F:catechol oxidase activity"/>
    <property type="evidence" value="ECO:0007669"/>
    <property type="project" value="InterPro"/>
</dbReference>
<dbReference type="InterPro" id="IPR008922">
    <property type="entry name" value="Di-copper_centre_dom_sf"/>
</dbReference>
<gene>
    <name evidence="11" type="ORF">GOP47_0025071</name>
</gene>
<evidence type="ECO:0000259" key="9">
    <source>
        <dbReference type="PROSITE" id="PS00497"/>
    </source>
</evidence>
<feature type="domain" description="Tyrosinase copper-binding" evidence="9">
    <location>
        <begin position="148"/>
        <end position="165"/>
    </location>
</feature>
<dbReference type="Gene3D" id="1.10.1280.10">
    <property type="entry name" value="Di-copper center containing domain from catechol oxidase"/>
    <property type="match status" value="1"/>
</dbReference>
<keyword evidence="7" id="KW-1015">Disulfide bond</keyword>
<name>A0A9D4U2Z4_ADICA</name>
<keyword evidence="6" id="KW-0186">Copper</keyword>
<organism evidence="11 12">
    <name type="scientific">Adiantum capillus-veneris</name>
    <name type="common">Maidenhair fern</name>
    <dbReference type="NCBI Taxonomy" id="13818"/>
    <lineage>
        <taxon>Eukaryota</taxon>
        <taxon>Viridiplantae</taxon>
        <taxon>Streptophyta</taxon>
        <taxon>Embryophyta</taxon>
        <taxon>Tracheophyta</taxon>
        <taxon>Polypodiopsida</taxon>
        <taxon>Polypodiidae</taxon>
        <taxon>Polypodiales</taxon>
        <taxon>Pteridineae</taxon>
        <taxon>Pteridaceae</taxon>
        <taxon>Vittarioideae</taxon>
        <taxon>Adiantum</taxon>
    </lineage>
</organism>
<dbReference type="InterPro" id="IPR022740">
    <property type="entry name" value="Polyphenol_oxidase_C"/>
</dbReference>
<evidence type="ECO:0000259" key="10">
    <source>
        <dbReference type="PROSITE" id="PS00498"/>
    </source>
</evidence>
<keyword evidence="5" id="KW-0560">Oxidoreductase</keyword>
<dbReference type="Pfam" id="PF12142">
    <property type="entry name" value="PPO1_DWL"/>
    <property type="match status" value="1"/>
</dbReference>
<dbReference type="PRINTS" id="PR00092">
    <property type="entry name" value="TYROSINASE"/>
</dbReference>
<dbReference type="Pfam" id="PF00264">
    <property type="entry name" value="Tyrosinase"/>
    <property type="match status" value="1"/>
</dbReference>
<evidence type="ECO:0000256" key="2">
    <source>
        <dbReference type="ARBA" id="ARBA00009928"/>
    </source>
</evidence>
<dbReference type="InterPro" id="IPR002227">
    <property type="entry name" value="Tyrosinase_Cu-bd"/>
</dbReference>
<feature type="domain" description="Tyrosinase copper-binding" evidence="10">
    <location>
        <begin position="311"/>
        <end position="322"/>
    </location>
</feature>
<evidence type="ECO:0000256" key="6">
    <source>
        <dbReference type="ARBA" id="ARBA00023008"/>
    </source>
</evidence>
<evidence type="ECO:0000313" key="12">
    <source>
        <dbReference type="Proteomes" id="UP000886520"/>
    </source>
</evidence>
<dbReference type="GO" id="GO:0046872">
    <property type="term" value="F:metal ion binding"/>
    <property type="evidence" value="ECO:0007669"/>
    <property type="project" value="UniProtKB-KW"/>
</dbReference>
<dbReference type="PROSITE" id="PS00210">
    <property type="entry name" value="HEMOCYANIN_2"/>
    <property type="match status" value="1"/>
</dbReference>
<keyword evidence="8" id="KW-0732">Signal</keyword>
<dbReference type="InterPro" id="IPR022739">
    <property type="entry name" value="Polyphenol_oxidase_cen"/>
</dbReference>
<proteinExistence type="inferred from homology"/>
<evidence type="ECO:0000256" key="8">
    <source>
        <dbReference type="SAM" id="SignalP"/>
    </source>
</evidence>
<reference evidence="11" key="1">
    <citation type="submission" date="2021-01" db="EMBL/GenBank/DDBJ databases">
        <title>Adiantum capillus-veneris genome.</title>
        <authorList>
            <person name="Fang Y."/>
            <person name="Liao Q."/>
        </authorList>
    </citation>
    <scope>NUCLEOTIDE SEQUENCE</scope>
    <source>
        <strain evidence="11">H3</strain>
        <tissue evidence="11">Leaf</tissue>
    </source>
</reference>
<evidence type="ECO:0000256" key="5">
    <source>
        <dbReference type="ARBA" id="ARBA00023002"/>
    </source>
</evidence>
<protein>
    <recommendedName>
        <fullName evidence="9 10">Tyrosinase copper-binding domain-containing protein</fullName>
    </recommendedName>
</protein>
<dbReference type="PROSITE" id="PS00497">
    <property type="entry name" value="TYROSINASE_1"/>
    <property type="match status" value="1"/>
</dbReference>
<dbReference type="PANTHER" id="PTHR11474">
    <property type="entry name" value="TYROSINASE FAMILY MEMBER"/>
    <property type="match status" value="1"/>
</dbReference>
<evidence type="ECO:0000256" key="7">
    <source>
        <dbReference type="ARBA" id="ARBA00023157"/>
    </source>
</evidence>